<proteinExistence type="inferred from homology"/>
<sequence length="343" mass="39386">MYRLNTSNLNKYKIVMLSDYVDPATYTQEELTKEKAFINAIRGQIGKYSIPIDYVEVKTLRDIQTALAKYNKQKTVIFNWCETLDGTDTEATDVTKYLEKKHFIFSGANSSCLALTQQKDKTYDTLRQSGISVPAYQLLTNMQDVKKAAINFPLILKLNAFHSSVGITMANIVTNRKQLLQQTHKLLANYQTTVMAQEFIDGPEYTVAVWGNYPNEQALMIYKDKYADTKGCIVNTNNAKFDEKSEDAKNVTFIKINPENHNKTIEKIIKYVLNSYRTLGFRDYGRFEVRVSKKGCYVIDCNPNPWLGIDGIFIAGAKKYGYNYGEMIMQICDFAIERQEKYE</sequence>
<dbReference type="GO" id="GO:0008716">
    <property type="term" value="F:D-alanine-D-alanine ligase activity"/>
    <property type="evidence" value="ECO:0007669"/>
    <property type="project" value="InterPro"/>
</dbReference>
<name>A0A0G1MVQ9_UNCKA</name>
<dbReference type="Gene3D" id="3.30.470.20">
    <property type="entry name" value="ATP-grasp fold, B domain"/>
    <property type="match status" value="1"/>
</dbReference>
<dbReference type="GO" id="GO:0005524">
    <property type="term" value="F:ATP binding"/>
    <property type="evidence" value="ECO:0007669"/>
    <property type="project" value="UniProtKB-UniRule"/>
</dbReference>
<dbReference type="InterPro" id="IPR013815">
    <property type="entry name" value="ATP_grasp_subdomain_1"/>
</dbReference>
<dbReference type="Gene3D" id="3.30.1490.20">
    <property type="entry name" value="ATP-grasp fold, A domain"/>
    <property type="match status" value="1"/>
</dbReference>
<dbReference type="Pfam" id="PF07478">
    <property type="entry name" value="Dala_Dala_lig_C"/>
    <property type="match status" value="1"/>
</dbReference>
<dbReference type="InterPro" id="IPR011095">
    <property type="entry name" value="Dala_Dala_lig_C"/>
</dbReference>
<comment type="caution">
    <text evidence="5">The sequence shown here is derived from an EMBL/GenBank/DDBJ whole genome shotgun (WGS) entry which is preliminary data.</text>
</comment>
<dbReference type="PROSITE" id="PS50975">
    <property type="entry name" value="ATP_GRASP"/>
    <property type="match status" value="1"/>
</dbReference>
<dbReference type="PANTHER" id="PTHR23132">
    <property type="entry name" value="D-ALANINE--D-ALANINE LIGASE"/>
    <property type="match status" value="1"/>
</dbReference>
<evidence type="ECO:0000256" key="1">
    <source>
        <dbReference type="ARBA" id="ARBA00010871"/>
    </source>
</evidence>
<evidence type="ECO:0000256" key="2">
    <source>
        <dbReference type="ARBA" id="ARBA00022598"/>
    </source>
</evidence>
<dbReference type="EMBL" id="LCJU01000008">
    <property type="protein sequence ID" value="KKT84857.1"/>
    <property type="molecule type" value="Genomic_DNA"/>
</dbReference>
<evidence type="ECO:0000259" key="4">
    <source>
        <dbReference type="PROSITE" id="PS50975"/>
    </source>
</evidence>
<dbReference type="Proteomes" id="UP000034504">
    <property type="component" value="Unassembled WGS sequence"/>
</dbReference>
<protein>
    <submittedName>
        <fullName evidence="5">D-alanine-D-alanine ligase</fullName>
    </submittedName>
</protein>
<dbReference type="AlphaFoldDB" id="A0A0G1MVQ9"/>
<dbReference type="SUPFAM" id="SSF56059">
    <property type="entry name" value="Glutathione synthetase ATP-binding domain-like"/>
    <property type="match status" value="1"/>
</dbReference>
<dbReference type="InterPro" id="IPR011761">
    <property type="entry name" value="ATP-grasp"/>
</dbReference>
<comment type="similarity">
    <text evidence="1">Belongs to the D-alanine--D-alanine ligase family.</text>
</comment>
<accession>A0A0G1MVQ9</accession>
<keyword evidence="3" id="KW-0547">Nucleotide-binding</keyword>
<feature type="domain" description="ATP-grasp" evidence="4">
    <location>
        <begin position="123"/>
        <end position="333"/>
    </location>
</feature>
<dbReference type="GO" id="GO:0046872">
    <property type="term" value="F:metal ion binding"/>
    <property type="evidence" value="ECO:0007669"/>
    <property type="project" value="InterPro"/>
</dbReference>
<evidence type="ECO:0000313" key="6">
    <source>
        <dbReference type="Proteomes" id="UP000034504"/>
    </source>
</evidence>
<keyword evidence="3" id="KW-0067">ATP-binding</keyword>
<gene>
    <name evidence="5" type="ORF">UW82_C0008G0004</name>
</gene>
<evidence type="ECO:0000256" key="3">
    <source>
        <dbReference type="PROSITE-ProRule" id="PRU00409"/>
    </source>
</evidence>
<keyword evidence="2 5" id="KW-0436">Ligase</keyword>
<dbReference type="PANTHER" id="PTHR23132:SF23">
    <property type="entry name" value="D-ALANINE--D-ALANINE LIGASE B"/>
    <property type="match status" value="1"/>
</dbReference>
<evidence type="ECO:0000313" key="5">
    <source>
        <dbReference type="EMBL" id="KKT84857.1"/>
    </source>
</evidence>
<reference evidence="5 6" key="1">
    <citation type="journal article" date="2015" name="Nature">
        <title>rRNA introns, odd ribosomes, and small enigmatic genomes across a large radiation of phyla.</title>
        <authorList>
            <person name="Brown C.T."/>
            <person name="Hug L.A."/>
            <person name="Thomas B.C."/>
            <person name="Sharon I."/>
            <person name="Castelle C.J."/>
            <person name="Singh A."/>
            <person name="Wilkins M.J."/>
            <person name="Williams K.H."/>
            <person name="Banfield J.F."/>
        </authorList>
    </citation>
    <scope>NUCLEOTIDE SEQUENCE [LARGE SCALE GENOMIC DNA]</scope>
</reference>
<organism evidence="5 6">
    <name type="scientific">candidate division WWE3 bacterium GW2011_GWC2_44_9</name>
    <dbReference type="NCBI Taxonomy" id="1619125"/>
    <lineage>
        <taxon>Bacteria</taxon>
        <taxon>Katanobacteria</taxon>
    </lineage>
</organism>